<keyword evidence="5" id="KW-0812">Transmembrane</keyword>
<evidence type="ECO:0000259" key="6">
    <source>
        <dbReference type="PROSITE" id="PS50887"/>
    </source>
</evidence>
<reference evidence="7 8" key="1">
    <citation type="journal article" date="2020" name="Microbiol. Resour. Announc.">
        <title>Complete genome sequence of Pseudomonas otitidis strain MrB4, isolated from Lake Biwa in Japan.</title>
        <authorList>
            <person name="Miyazaki K."/>
            <person name="Hase E."/>
            <person name="Maruya T."/>
        </authorList>
    </citation>
    <scope>NUCLEOTIDE SEQUENCE [LARGE SCALE GENOMIC DNA]</scope>
    <source>
        <strain evidence="7 8">MrB4</strain>
    </source>
</reference>
<dbReference type="GO" id="GO:1902201">
    <property type="term" value="P:negative regulation of bacterial-type flagellum-dependent cell motility"/>
    <property type="evidence" value="ECO:0007669"/>
    <property type="project" value="TreeGrafter"/>
</dbReference>
<accession>A0A679GC50</accession>
<dbReference type="EC" id="2.7.7.65" evidence="3"/>
<comment type="cofactor">
    <cofactor evidence="1">
        <name>Mg(2+)</name>
        <dbReference type="ChEBI" id="CHEBI:18420"/>
    </cofactor>
</comment>
<sequence>MPERLPDNAAYIARQRMVMFVLLALLAGMAVVVAGCLWMVIREARQLGHPTSHGELWQAYQIRNAMGRLVEEARSLESGGSSPSAFTVRLGVLRSLTRDLSDHPMFAHLPRPRPDVNGTLRQVEQLSLHWQQRASWEDRDTARQLAGEVIHELPPLQLAMHEVMVAANISLANELDGERQHLYRYFHNLAWALCGLLGGGSLLMLQLVRNYRRERRLAERLGELNQSLEARVDARTRELRQGRELLRDILEASPSDVALIGTLSGKVHFVTQRLLRRHAWARARRVALEQLFTDPEEAQRFRATLESRGELDDWEARLGRQQPYWGVISGRLVEVDGEPAYLVWSYDITPRKRLEQELLTLATTDALTGLGNRRAFMQRAGDLLRQQDRFGHPCCLLMMDLDHFKAVNDQHGHSAGDEALQAAARAMTATLREVDVLGRLGGEEFAALLPEATLEAARQVAERLRSEIEGQCMELPDCQALHLTVSLGLAQLHPGESLESLLGRADKALYAAKLAGRNRVEQAV</sequence>
<dbReference type="PANTHER" id="PTHR45138">
    <property type="entry name" value="REGULATORY COMPONENTS OF SENSORY TRANSDUCTION SYSTEM"/>
    <property type="match status" value="1"/>
</dbReference>
<dbReference type="Pfam" id="PF00990">
    <property type="entry name" value="GGDEF"/>
    <property type="match status" value="1"/>
</dbReference>
<dbReference type="AlphaFoldDB" id="A0A679GC50"/>
<keyword evidence="5" id="KW-0472">Membrane</keyword>
<feature type="transmembrane region" description="Helical" evidence="5">
    <location>
        <begin position="20"/>
        <end position="41"/>
    </location>
</feature>
<dbReference type="PROSITE" id="PS50887">
    <property type="entry name" value="GGDEF"/>
    <property type="match status" value="1"/>
</dbReference>
<dbReference type="SUPFAM" id="SSF55073">
    <property type="entry name" value="Nucleotide cyclase"/>
    <property type="match status" value="1"/>
</dbReference>
<dbReference type="CDD" id="cd01949">
    <property type="entry name" value="GGDEF"/>
    <property type="match status" value="1"/>
</dbReference>
<name>A0A679GC50_9GAMM</name>
<dbReference type="Gene3D" id="3.30.450.20">
    <property type="entry name" value="PAS domain"/>
    <property type="match status" value="1"/>
</dbReference>
<evidence type="ECO:0000256" key="2">
    <source>
        <dbReference type="ARBA" id="ARBA00004533"/>
    </source>
</evidence>
<keyword evidence="5" id="KW-1133">Transmembrane helix</keyword>
<evidence type="ECO:0000313" key="7">
    <source>
        <dbReference type="EMBL" id="BCA27843.1"/>
    </source>
</evidence>
<dbReference type="RefSeq" id="WP_172433066.1">
    <property type="nucleotide sequence ID" value="NZ_AP022642.1"/>
</dbReference>
<dbReference type="GO" id="GO:0052621">
    <property type="term" value="F:diguanylate cyclase activity"/>
    <property type="evidence" value="ECO:0007669"/>
    <property type="project" value="UniProtKB-EC"/>
</dbReference>
<dbReference type="GO" id="GO:0043709">
    <property type="term" value="P:cell adhesion involved in single-species biofilm formation"/>
    <property type="evidence" value="ECO:0007669"/>
    <property type="project" value="TreeGrafter"/>
</dbReference>
<organism evidence="7 8">
    <name type="scientific">Metapseudomonas otitidis</name>
    <dbReference type="NCBI Taxonomy" id="319939"/>
    <lineage>
        <taxon>Bacteria</taxon>
        <taxon>Pseudomonadati</taxon>
        <taxon>Pseudomonadota</taxon>
        <taxon>Gammaproteobacteria</taxon>
        <taxon>Pseudomonadales</taxon>
        <taxon>Pseudomonadaceae</taxon>
        <taxon>Metapseudomonas</taxon>
    </lineage>
</organism>
<feature type="domain" description="GGDEF" evidence="6">
    <location>
        <begin position="392"/>
        <end position="524"/>
    </location>
</feature>
<dbReference type="InterPro" id="IPR050469">
    <property type="entry name" value="Diguanylate_Cyclase"/>
</dbReference>
<evidence type="ECO:0000256" key="4">
    <source>
        <dbReference type="ARBA" id="ARBA00034247"/>
    </source>
</evidence>
<dbReference type="PANTHER" id="PTHR45138:SF9">
    <property type="entry name" value="DIGUANYLATE CYCLASE DGCM-RELATED"/>
    <property type="match status" value="1"/>
</dbReference>
<dbReference type="InterPro" id="IPR029787">
    <property type="entry name" value="Nucleotide_cyclase"/>
</dbReference>
<dbReference type="KEGG" id="poj:PtoMrB4_18200"/>
<dbReference type="EMBL" id="AP022642">
    <property type="protein sequence ID" value="BCA27843.1"/>
    <property type="molecule type" value="Genomic_DNA"/>
</dbReference>
<dbReference type="FunFam" id="3.30.70.270:FF:000001">
    <property type="entry name" value="Diguanylate cyclase domain protein"/>
    <property type="match status" value="1"/>
</dbReference>
<dbReference type="Gene3D" id="3.30.70.270">
    <property type="match status" value="1"/>
</dbReference>
<comment type="catalytic activity">
    <reaction evidence="4">
        <text>2 GTP = 3',3'-c-di-GMP + 2 diphosphate</text>
        <dbReference type="Rhea" id="RHEA:24898"/>
        <dbReference type="ChEBI" id="CHEBI:33019"/>
        <dbReference type="ChEBI" id="CHEBI:37565"/>
        <dbReference type="ChEBI" id="CHEBI:58805"/>
        <dbReference type="EC" id="2.7.7.65"/>
    </reaction>
</comment>
<dbReference type="NCBIfam" id="TIGR00254">
    <property type="entry name" value="GGDEF"/>
    <property type="match status" value="1"/>
</dbReference>
<dbReference type="SMART" id="SM00267">
    <property type="entry name" value="GGDEF"/>
    <property type="match status" value="1"/>
</dbReference>
<dbReference type="GO" id="GO:0005886">
    <property type="term" value="C:plasma membrane"/>
    <property type="evidence" value="ECO:0007669"/>
    <property type="project" value="UniProtKB-SubCell"/>
</dbReference>
<dbReference type="Proteomes" id="UP000501237">
    <property type="component" value="Chromosome"/>
</dbReference>
<dbReference type="InterPro" id="IPR000160">
    <property type="entry name" value="GGDEF_dom"/>
</dbReference>
<evidence type="ECO:0000256" key="5">
    <source>
        <dbReference type="SAM" id="Phobius"/>
    </source>
</evidence>
<evidence type="ECO:0000313" key="8">
    <source>
        <dbReference type="Proteomes" id="UP000501237"/>
    </source>
</evidence>
<dbReference type="GeneID" id="57397035"/>
<proteinExistence type="predicted"/>
<protein>
    <recommendedName>
        <fullName evidence="3">diguanylate cyclase</fullName>
        <ecNumber evidence="3">2.7.7.65</ecNumber>
    </recommendedName>
</protein>
<evidence type="ECO:0000256" key="1">
    <source>
        <dbReference type="ARBA" id="ARBA00001946"/>
    </source>
</evidence>
<comment type="subcellular location">
    <subcellularLocation>
        <location evidence="2">Cell inner membrane</location>
    </subcellularLocation>
</comment>
<dbReference type="InterPro" id="IPR043128">
    <property type="entry name" value="Rev_trsase/Diguanyl_cyclase"/>
</dbReference>
<evidence type="ECO:0000256" key="3">
    <source>
        <dbReference type="ARBA" id="ARBA00012528"/>
    </source>
</evidence>
<gene>
    <name evidence="7" type="ORF">PtoMrB4_18200</name>
</gene>